<dbReference type="Gene3D" id="3.30.230.10">
    <property type="match status" value="1"/>
</dbReference>
<dbReference type="EMBL" id="FMUS01000007">
    <property type="protein sequence ID" value="SCY40098.1"/>
    <property type="molecule type" value="Genomic_DNA"/>
</dbReference>
<dbReference type="InterPro" id="IPR000870">
    <property type="entry name" value="Homoserine_kinase"/>
</dbReference>
<dbReference type="GO" id="GO:0005524">
    <property type="term" value="F:ATP binding"/>
    <property type="evidence" value="ECO:0007669"/>
    <property type="project" value="UniProtKB-UniRule"/>
</dbReference>
<dbReference type="STRING" id="1120976.SAMN03080606_01459"/>
<evidence type="ECO:0000256" key="11">
    <source>
        <dbReference type="ARBA" id="ARBA00049375"/>
    </source>
</evidence>
<sequence>MIRVMVPATTANIGPGFDCLGIALNLYNTIEVEEIDEGLIIEVEGIDKELIEANENNLVYISMMKVFKTLAYLPTGLKIKQLNNIPVARGLGSSAATIVGGLVAANKICNNKLSRDEILNMAIEIEGHPDNVAPALLGGFVVSFKEDEEIQYVNFQVDEKLSFWAVFPDVSLSTSLARSILPDTILFKDAVYNIGKASILVAALASGKYNLIAHALKDRLHQPYRIELMESLKLIFNYAEKDNMNVYLSGAGPTVILLSVKNQNEDANKLKSLIGGLPERWTMMELKGHNIELI</sequence>
<keyword evidence="8 13" id="KW-0547">Nucleotide-binding</keyword>
<dbReference type="RefSeq" id="WP_091541701.1">
    <property type="nucleotide sequence ID" value="NZ_FMUS01000007.1"/>
</dbReference>
<dbReference type="InterPro" id="IPR036554">
    <property type="entry name" value="GHMP_kinase_C_sf"/>
</dbReference>
<keyword evidence="10 13" id="KW-0067">ATP-binding</keyword>
<keyword evidence="13" id="KW-0963">Cytoplasm</keyword>
<organism evidence="16 17">
    <name type="scientific">Alkaliphilus peptidifermentans DSM 18978</name>
    <dbReference type="NCBI Taxonomy" id="1120976"/>
    <lineage>
        <taxon>Bacteria</taxon>
        <taxon>Bacillati</taxon>
        <taxon>Bacillota</taxon>
        <taxon>Clostridia</taxon>
        <taxon>Peptostreptococcales</taxon>
        <taxon>Natronincolaceae</taxon>
        <taxon>Alkaliphilus</taxon>
    </lineage>
</organism>
<evidence type="ECO:0000256" key="3">
    <source>
        <dbReference type="ARBA" id="ARBA00012078"/>
    </source>
</evidence>
<dbReference type="NCBIfam" id="NF002288">
    <property type="entry name" value="PRK01212.1-4"/>
    <property type="match status" value="1"/>
</dbReference>
<evidence type="ECO:0000259" key="15">
    <source>
        <dbReference type="Pfam" id="PF08544"/>
    </source>
</evidence>
<dbReference type="PIRSF" id="PIRSF000676">
    <property type="entry name" value="Homoser_kin"/>
    <property type="match status" value="1"/>
</dbReference>
<dbReference type="PANTHER" id="PTHR20861:SF1">
    <property type="entry name" value="HOMOSERINE KINASE"/>
    <property type="match status" value="1"/>
</dbReference>
<dbReference type="GO" id="GO:0005737">
    <property type="term" value="C:cytoplasm"/>
    <property type="evidence" value="ECO:0007669"/>
    <property type="project" value="UniProtKB-SubCell"/>
</dbReference>
<dbReference type="InterPro" id="IPR006204">
    <property type="entry name" value="GHMP_kinase_N_dom"/>
</dbReference>
<comment type="subcellular location">
    <subcellularLocation>
        <location evidence="13">Cytoplasm</location>
    </subcellularLocation>
</comment>
<dbReference type="OrthoDB" id="9769912at2"/>
<evidence type="ECO:0000313" key="17">
    <source>
        <dbReference type="Proteomes" id="UP000198636"/>
    </source>
</evidence>
<dbReference type="InterPro" id="IPR014721">
    <property type="entry name" value="Ribsml_uS5_D2-typ_fold_subgr"/>
</dbReference>
<proteinExistence type="inferred from homology"/>
<dbReference type="Gene3D" id="3.30.70.890">
    <property type="entry name" value="GHMP kinase, C-terminal domain"/>
    <property type="match status" value="1"/>
</dbReference>
<evidence type="ECO:0000256" key="7">
    <source>
        <dbReference type="ARBA" id="ARBA00022697"/>
    </source>
</evidence>
<evidence type="ECO:0000259" key="14">
    <source>
        <dbReference type="Pfam" id="PF00288"/>
    </source>
</evidence>
<feature type="domain" description="GHMP kinase N-terminal" evidence="14">
    <location>
        <begin position="64"/>
        <end position="139"/>
    </location>
</feature>
<feature type="domain" description="GHMP kinase C-terminal" evidence="15">
    <location>
        <begin position="201"/>
        <end position="265"/>
    </location>
</feature>
<keyword evidence="9 13" id="KW-0418">Kinase</keyword>
<dbReference type="InterPro" id="IPR013750">
    <property type="entry name" value="GHMP_kinase_C_dom"/>
</dbReference>
<dbReference type="PRINTS" id="PR00958">
    <property type="entry name" value="HOMSERKINASE"/>
</dbReference>
<evidence type="ECO:0000313" key="16">
    <source>
        <dbReference type="EMBL" id="SCY40098.1"/>
    </source>
</evidence>
<dbReference type="InterPro" id="IPR020568">
    <property type="entry name" value="Ribosomal_Su5_D2-typ_SF"/>
</dbReference>
<dbReference type="NCBIfam" id="TIGR00191">
    <property type="entry name" value="thrB"/>
    <property type="match status" value="1"/>
</dbReference>
<dbReference type="Pfam" id="PF00288">
    <property type="entry name" value="GHMP_kinases_N"/>
    <property type="match status" value="1"/>
</dbReference>
<dbReference type="Pfam" id="PF08544">
    <property type="entry name" value="GHMP_kinases_C"/>
    <property type="match status" value="1"/>
</dbReference>
<comment type="function">
    <text evidence="12 13">Catalyzes the ATP-dependent phosphorylation of L-homoserine to L-homoserine phosphate.</text>
</comment>
<dbReference type="Proteomes" id="UP000198636">
    <property type="component" value="Unassembled WGS sequence"/>
</dbReference>
<comment type="similarity">
    <text evidence="2 13">Belongs to the GHMP kinase family. Homoserine kinase subfamily.</text>
</comment>
<comment type="catalytic activity">
    <reaction evidence="11 13">
        <text>L-homoserine + ATP = O-phospho-L-homoserine + ADP + H(+)</text>
        <dbReference type="Rhea" id="RHEA:13985"/>
        <dbReference type="ChEBI" id="CHEBI:15378"/>
        <dbReference type="ChEBI" id="CHEBI:30616"/>
        <dbReference type="ChEBI" id="CHEBI:57476"/>
        <dbReference type="ChEBI" id="CHEBI:57590"/>
        <dbReference type="ChEBI" id="CHEBI:456216"/>
        <dbReference type="EC" id="2.7.1.39"/>
    </reaction>
</comment>
<accession>A0A1G5FNB7</accession>
<evidence type="ECO:0000256" key="6">
    <source>
        <dbReference type="ARBA" id="ARBA00022679"/>
    </source>
</evidence>
<gene>
    <name evidence="13" type="primary">thrB</name>
    <name evidence="16" type="ORF">SAMN03080606_01459</name>
</gene>
<dbReference type="EC" id="2.7.1.39" evidence="3 13"/>
<dbReference type="PROSITE" id="PS00627">
    <property type="entry name" value="GHMP_KINASES_ATP"/>
    <property type="match status" value="1"/>
</dbReference>
<keyword evidence="7 13" id="KW-0791">Threonine biosynthesis</keyword>
<evidence type="ECO:0000256" key="12">
    <source>
        <dbReference type="ARBA" id="ARBA00049954"/>
    </source>
</evidence>
<feature type="binding site" evidence="13">
    <location>
        <begin position="86"/>
        <end position="96"/>
    </location>
    <ligand>
        <name>ATP</name>
        <dbReference type="ChEBI" id="CHEBI:30616"/>
    </ligand>
</feature>
<dbReference type="UniPathway" id="UPA00050">
    <property type="reaction ID" value="UER00064"/>
</dbReference>
<name>A0A1G5FNB7_9FIRM</name>
<dbReference type="InterPro" id="IPR006203">
    <property type="entry name" value="GHMP_knse_ATP-bd_CS"/>
</dbReference>
<evidence type="ECO:0000256" key="13">
    <source>
        <dbReference type="HAMAP-Rule" id="MF_00384"/>
    </source>
</evidence>
<evidence type="ECO:0000256" key="4">
    <source>
        <dbReference type="ARBA" id="ARBA00017858"/>
    </source>
</evidence>
<comment type="pathway">
    <text evidence="1 13">Amino-acid biosynthesis; L-threonine biosynthesis; L-threonine from L-aspartate: step 4/5.</text>
</comment>
<evidence type="ECO:0000256" key="10">
    <source>
        <dbReference type="ARBA" id="ARBA00022840"/>
    </source>
</evidence>
<dbReference type="GO" id="GO:0004413">
    <property type="term" value="F:homoserine kinase activity"/>
    <property type="evidence" value="ECO:0007669"/>
    <property type="project" value="UniProtKB-UniRule"/>
</dbReference>
<dbReference type="SUPFAM" id="SSF54211">
    <property type="entry name" value="Ribosomal protein S5 domain 2-like"/>
    <property type="match status" value="1"/>
</dbReference>
<dbReference type="PANTHER" id="PTHR20861">
    <property type="entry name" value="HOMOSERINE/4-DIPHOSPHOCYTIDYL-2-C-METHYL-D-ERYTHRITOL KINASE"/>
    <property type="match status" value="1"/>
</dbReference>
<keyword evidence="17" id="KW-1185">Reference proteome</keyword>
<dbReference type="GO" id="GO:0009088">
    <property type="term" value="P:threonine biosynthetic process"/>
    <property type="evidence" value="ECO:0007669"/>
    <property type="project" value="UniProtKB-UniRule"/>
</dbReference>
<keyword evidence="6 13" id="KW-0808">Transferase</keyword>
<evidence type="ECO:0000256" key="8">
    <source>
        <dbReference type="ARBA" id="ARBA00022741"/>
    </source>
</evidence>
<dbReference type="AlphaFoldDB" id="A0A1G5FNB7"/>
<keyword evidence="5 13" id="KW-0028">Amino-acid biosynthesis</keyword>
<dbReference type="SUPFAM" id="SSF55060">
    <property type="entry name" value="GHMP Kinase, C-terminal domain"/>
    <property type="match status" value="1"/>
</dbReference>
<evidence type="ECO:0000256" key="1">
    <source>
        <dbReference type="ARBA" id="ARBA00005015"/>
    </source>
</evidence>
<dbReference type="HAMAP" id="MF_00384">
    <property type="entry name" value="Homoser_kinase"/>
    <property type="match status" value="1"/>
</dbReference>
<protein>
    <recommendedName>
        <fullName evidence="4 13">Homoserine kinase</fullName>
        <shortName evidence="13">HK</shortName>
        <shortName evidence="13">HSK</shortName>
        <ecNumber evidence="3 13">2.7.1.39</ecNumber>
    </recommendedName>
</protein>
<evidence type="ECO:0000256" key="5">
    <source>
        <dbReference type="ARBA" id="ARBA00022605"/>
    </source>
</evidence>
<evidence type="ECO:0000256" key="9">
    <source>
        <dbReference type="ARBA" id="ARBA00022777"/>
    </source>
</evidence>
<reference evidence="16 17" key="1">
    <citation type="submission" date="2016-10" db="EMBL/GenBank/DDBJ databases">
        <authorList>
            <person name="de Groot N.N."/>
        </authorList>
    </citation>
    <scope>NUCLEOTIDE SEQUENCE [LARGE SCALE GENOMIC DNA]</scope>
    <source>
        <strain evidence="16 17">DSM 18978</strain>
    </source>
</reference>
<evidence type="ECO:0000256" key="2">
    <source>
        <dbReference type="ARBA" id="ARBA00007370"/>
    </source>
</evidence>